<dbReference type="Pfam" id="PF00026">
    <property type="entry name" value="Asp"/>
    <property type="match status" value="1"/>
</dbReference>
<feature type="active site" evidence="3">
    <location>
        <position position="97"/>
    </location>
</feature>
<feature type="domain" description="Peptidase A1" evidence="6">
    <location>
        <begin position="79"/>
        <end position="395"/>
    </location>
</feature>
<dbReference type="Gene3D" id="2.40.70.10">
    <property type="entry name" value="Acid Proteases"/>
    <property type="match status" value="2"/>
</dbReference>
<dbReference type="EMBL" id="ML170201">
    <property type="protein sequence ID" value="TDL19034.1"/>
    <property type="molecule type" value="Genomic_DNA"/>
</dbReference>
<keyword evidence="8" id="KW-1185">Reference proteome</keyword>
<dbReference type="GO" id="GO:0004190">
    <property type="term" value="F:aspartic-type endopeptidase activity"/>
    <property type="evidence" value="ECO:0007669"/>
    <property type="project" value="UniProtKB-KW"/>
</dbReference>
<dbReference type="STRING" id="50990.A0A4Y7PUE4"/>
<dbReference type="OrthoDB" id="660550at2759"/>
<dbReference type="SUPFAM" id="SSF50630">
    <property type="entry name" value="Acid proteases"/>
    <property type="match status" value="1"/>
</dbReference>
<organism evidence="7 8">
    <name type="scientific">Rickenella mellea</name>
    <dbReference type="NCBI Taxonomy" id="50990"/>
    <lineage>
        <taxon>Eukaryota</taxon>
        <taxon>Fungi</taxon>
        <taxon>Dikarya</taxon>
        <taxon>Basidiomycota</taxon>
        <taxon>Agaricomycotina</taxon>
        <taxon>Agaricomycetes</taxon>
        <taxon>Hymenochaetales</taxon>
        <taxon>Rickenellaceae</taxon>
        <taxon>Rickenella</taxon>
    </lineage>
</organism>
<dbReference type="InterPro" id="IPR034164">
    <property type="entry name" value="Pepsin-like_dom"/>
</dbReference>
<dbReference type="PROSITE" id="PS00141">
    <property type="entry name" value="ASP_PROTEASE"/>
    <property type="match status" value="2"/>
</dbReference>
<name>A0A4Y7PUE4_9AGAM</name>
<evidence type="ECO:0000256" key="3">
    <source>
        <dbReference type="PIRSR" id="PIRSR601461-1"/>
    </source>
</evidence>
<evidence type="ECO:0000256" key="2">
    <source>
        <dbReference type="ARBA" id="ARBA00022750"/>
    </source>
</evidence>
<dbReference type="InterPro" id="IPR001461">
    <property type="entry name" value="Aspartic_peptidase_A1"/>
</dbReference>
<dbReference type="PANTHER" id="PTHR47966:SF74">
    <property type="entry name" value="AGR407CP"/>
    <property type="match status" value="1"/>
</dbReference>
<dbReference type="InterPro" id="IPR021109">
    <property type="entry name" value="Peptidase_aspartic_dom_sf"/>
</dbReference>
<dbReference type="InterPro" id="IPR001969">
    <property type="entry name" value="Aspartic_peptidase_AS"/>
</dbReference>
<dbReference type="CDD" id="cd05471">
    <property type="entry name" value="pepsin_like"/>
    <property type="match status" value="1"/>
</dbReference>
<dbReference type="PRINTS" id="PR00792">
    <property type="entry name" value="PEPSIN"/>
</dbReference>
<evidence type="ECO:0000256" key="4">
    <source>
        <dbReference type="RuleBase" id="RU000454"/>
    </source>
</evidence>
<evidence type="ECO:0000313" key="8">
    <source>
        <dbReference type="Proteomes" id="UP000294933"/>
    </source>
</evidence>
<keyword evidence="4" id="KW-0378">Hydrolase</keyword>
<keyword evidence="4 7" id="KW-0645">Protease</keyword>
<protein>
    <submittedName>
        <fullName evidence="7">Acid protease</fullName>
    </submittedName>
</protein>
<feature type="chain" id="PRO_5021407297" evidence="5">
    <location>
        <begin position="20"/>
        <end position="405"/>
    </location>
</feature>
<feature type="signal peptide" evidence="5">
    <location>
        <begin position="1"/>
        <end position="19"/>
    </location>
</feature>
<proteinExistence type="inferred from homology"/>
<dbReference type="VEuPathDB" id="FungiDB:BD410DRAFT_453873"/>
<accession>A0A4Y7PUE4</accession>
<sequence length="405" mass="41897">MFPSSSLLATLLLALAVSANPIVVRQSKASLPFALKFNVSGSTTLPEIDRARAAALISKAKNGKRSGISFGVTNTAVTYTADVGVGSPPTQYSLLIDTGSSNTWVGAGTSYVQTSTSQDTGNTVSVSYGSGSFSGEEFLDTVTLSDDLVIDGQSIGVANQAQGFDGVDGILGIGPVDLTVGTLSDSGASVPTVTDNLFQQGSISSNSIGISYNPVSRVPTTNGELTFGGTDSSKFTGSISFVDITGTSPASEFWGVDQTITYGTSTSILRSTAGIVDTGTTLVLIATDAFNRYKSAVGATLDHATGLLKISSSNFSRLNSLFFNIGGKSYELTANAQIWPRSLNSQIGGTSGNIYLVVADLGSNTGQGLDFINGYTFLERFYTVFDTGNGRIGFATTPNTKSTIN</sequence>
<comment type="similarity">
    <text evidence="1 4">Belongs to the peptidase A1 family.</text>
</comment>
<reference evidence="7 8" key="1">
    <citation type="submission" date="2018-06" db="EMBL/GenBank/DDBJ databases">
        <title>A transcriptomic atlas of mushroom development highlights an independent origin of complex multicellularity.</title>
        <authorList>
            <consortium name="DOE Joint Genome Institute"/>
            <person name="Krizsan K."/>
            <person name="Almasi E."/>
            <person name="Merenyi Z."/>
            <person name="Sahu N."/>
            <person name="Viragh M."/>
            <person name="Koszo T."/>
            <person name="Mondo S."/>
            <person name="Kiss B."/>
            <person name="Balint B."/>
            <person name="Kues U."/>
            <person name="Barry K."/>
            <person name="Hegedus J.C."/>
            <person name="Henrissat B."/>
            <person name="Johnson J."/>
            <person name="Lipzen A."/>
            <person name="Ohm R."/>
            <person name="Nagy I."/>
            <person name="Pangilinan J."/>
            <person name="Yan J."/>
            <person name="Xiong Y."/>
            <person name="Grigoriev I.V."/>
            <person name="Hibbett D.S."/>
            <person name="Nagy L.G."/>
        </authorList>
    </citation>
    <scope>NUCLEOTIDE SEQUENCE [LARGE SCALE GENOMIC DNA]</scope>
    <source>
        <strain evidence="7 8">SZMC22713</strain>
    </source>
</reference>
<evidence type="ECO:0000259" key="6">
    <source>
        <dbReference type="PROSITE" id="PS51767"/>
    </source>
</evidence>
<evidence type="ECO:0000313" key="7">
    <source>
        <dbReference type="EMBL" id="TDL19034.1"/>
    </source>
</evidence>
<dbReference type="InterPro" id="IPR033121">
    <property type="entry name" value="PEPTIDASE_A1"/>
</dbReference>
<dbReference type="GO" id="GO:0006508">
    <property type="term" value="P:proteolysis"/>
    <property type="evidence" value="ECO:0007669"/>
    <property type="project" value="UniProtKB-KW"/>
</dbReference>
<keyword evidence="5" id="KW-0732">Signal</keyword>
<keyword evidence="2 4" id="KW-0064">Aspartyl protease</keyword>
<dbReference type="AlphaFoldDB" id="A0A4Y7PUE4"/>
<dbReference type="Proteomes" id="UP000294933">
    <property type="component" value="Unassembled WGS sequence"/>
</dbReference>
<dbReference type="PANTHER" id="PTHR47966">
    <property type="entry name" value="BETA-SITE APP-CLEAVING ENZYME, ISOFORM A-RELATED"/>
    <property type="match status" value="1"/>
</dbReference>
<evidence type="ECO:0000256" key="5">
    <source>
        <dbReference type="SAM" id="SignalP"/>
    </source>
</evidence>
<gene>
    <name evidence="7" type="ORF">BD410DRAFT_453873</name>
</gene>
<feature type="active site" evidence="3">
    <location>
        <position position="277"/>
    </location>
</feature>
<dbReference type="PROSITE" id="PS51767">
    <property type="entry name" value="PEPTIDASE_A1"/>
    <property type="match status" value="1"/>
</dbReference>
<evidence type="ECO:0000256" key="1">
    <source>
        <dbReference type="ARBA" id="ARBA00007447"/>
    </source>
</evidence>